<organism evidence="1 2">
    <name type="scientific">Paraglaciecola aquimarina</name>
    <dbReference type="NCBI Taxonomy" id="1235557"/>
    <lineage>
        <taxon>Bacteria</taxon>
        <taxon>Pseudomonadati</taxon>
        <taxon>Pseudomonadota</taxon>
        <taxon>Gammaproteobacteria</taxon>
        <taxon>Alteromonadales</taxon>
        <taxon>Alteromonadaceae</taxon>
        <taxon>Paraglaciecola</taxon>
    </lineage>
</organism>
<evidence type="ECO:0000313" key="1">
    <source>
        <dbReference type="EMBL" id="MDU0355342.1"/>
    </source>
</evidence>
<dbReference type="EMBL" id="JAWDIO010000002">
    <property type="protein sequence ID" value="MDU0355342.1"/>
    <property type="molecule type" value="Genomic_DNA"/>
</dbReference>
<proteinExistence type="predicted"/>
<protein>
    <submittedName>
        <fullName evidence="1">Uncharacterized protein</fullName>
    </submittedName>
</protein>
<dbReference type="Proteomes" id="UP001247805">
    <property type="component" value="Unassembled WGS sequence"/>
</dbReference>
<keyword evidence="2" id="KW-1185">Reference proteome</keyword>
<dbReference type="RefSeq" id="WP_316026885.1">
    <property type="nucleotide sequence ID" value="NZ_JAWDIO010000002.1"/>
</dbReference>
<evidence type="ECO:0000313" key="2">
    <source>
        <dbReference type="Proteomes" id="UP001247805"/>
    </source>
</evidence>
<gene>
    <name evidence="1" type="ORF">RS130_16790</name>
</gene>
<accession>A0ABU3SZA7</accession>
<name>A0ABU3SZA7_9ALTE</name>
<sequence>MKYIVGMMIALSLGATIWFMTHLSQTPDISKTNSQPVISRQDILNATDLKAGIKQAVQNNNNDAIDVWLEKASDLAVEAGLDHEDIQYLQSELAAKFVVFRAKRSLFNDAIEQAYYAIEDITVIKEQYPEAQRFVC</sequence>
<reference evidence="1 2" key="1">
    <citation type="submission" date="2023-10" db="EMBL/GenBank/DDBJ databases">
        <title>Glaciecola aquimarina strain GGW-M5 nov., isolated from a coastal seawater.</title>
        <authorList>
            <person name="Bayburt H."/>
            <person name="Kim J.M."/>
            <person name="Choi B.J."/>
            <person name="Jeon C.O."/>
        </authorList>
    </citation>
    <scope>NUCLEOTIDE SEQUENCE [LARGE SCALE GENOMIC DNA]</scope>
    <source>
        <strain evidence="1 2">KCTC 32108</strain>
    </source>
</reference>
<comment type="caution">
    <text evidence="1">The sequence shown here is derived from an EMBL/GenBank/DDBJ whole genome shotgun (WGS) entry which is preliminary data.</text>
</comment>